<dbReference type="NCBIfam" id="NF009967">
    <property type="entry name" value="PRK13430.1"/>
    <property type="match status" value="1"/>
</dbReference>
<keyword evidence="4 8" id="KW-0406">Ion transport</keyword>
<dbReference type="RefSeq" id="WP_146928770.1">
    <property type="nucleotide sequence ID" value="NZ_BJUB01000010.1"/>
</dbReference>
<evidence type="ECO:0000256" key="2">
    <source>
        <dbReference type="ARBA" id="ARBA00022448"/>
    </source>
</evidence>
<dbReference type="InterPro" id="IPR000711">
    <property type="entry name" value="ATPase_OSCP/dsu"/>
</dbReference>
<comment type="function">
    <text evidence="8">F(1)F(0) ATP synthase produces ATP from ADP in the presence of a proton or sodium gradient. F-type ATPases consist of two structural domains, F(1) containing the extramembraneous catalytic core and F(0) containing the membrane proton channel, linked together by a central stalk and a peripheral stalk. During catalysis, ATP synthesis in the catalytic domain of F(1) is coupled via a rotary mechanism of the central stalk subunits to proton translocation.</text>
</comment>
<dbReference type="PROSITE" id="PS00389">
    <property type="entry name" value="ATPASE_DELTA"/>
    <property type="match status" value="1"/>
</dbReference>
<comment type="subcellular location">
    <subcellularLocation>
        <location evidence="8">Cell membrane</location>
        <topology evidence="8">Peripheral membrane protein</topology>
    </subcellularLocation>
    <subcellularLocation>
        <location evidence="1">Membrane</location>
    </subcellularLocation>
</comment>
<organism evidence="9 10">
    <name type="scientific">Cellulomonas xylanilytica</name>
    <dbReference type="NCBI Taxonomy" id="233583"/>
    <lineage>
        <taxon>Bacteria</taxon>
        <taxon>Bacillati</taxon>
        <taxon>Actinomycetota</taxon>
        <taxon>Actinomycetes</taxon>
        <taxon>Micrococcales</taxon>
        <taxon>Cellulomonadaceae</taxon>
        <taxon>Cellulomonas</taxon>
    </lineage>
</organism>
<evidence type="ECO:0000256" key="7">
    <source>
        <dbReference type="ARBA" id="ARBA00023310"/>
    </source>
</evidence>
<dbReference type="PANTHER" id="PTHR11910">
    <property type="entry name" value="ATP SYNTHASE DELTA CHAIN"/>
    <property type="match status" value="1"/>
</dbReference>
<proteinExistence type="inferred from homology"/>
<dbReference type="InterPro" id="IPR020781">
    <property type="entry name" value="ATPase_OSCP/d_CS"/>
</dbReference>
<accession>A0A510V9D0</accession>
<evidence type="ECO:0000256" key="1">
    <source>
        <dbReference type="ARBA" id="ARBA00004370"/>
    </source>
</evidence>
<evidence type="ECO:0000256" key="3">
    <source>
        <dbReference type="ARBA" id="ARBA00022781"/>
    </source>
</evidence>
<keyword evidence="3 8" id="KW-0375">Hydrogen ion transport</keyword>
<keyword evidence="5 8" id="KW-0472">Membrane</keyword>
<keyword evidence="10" id="KW-1185">Reference proteome</keyword>
<keyword evidence="2 8" id="KW-0813">Transport</keyword>
<comment type="caution">
    <text evidence="9">The sequence shown here is derived from an EMBL/GenBank/DDBJ whole genome shotgun (WGS) entry which is preliminary data.</text>
</comment>
<dbReference type="HAMAP" id="MF_01416">
    <property type="entry name" value="ATP_synth_delta_bact"/>
    <property type="match status" value="1"/>
</dbReference>
<dbReference type="AlphaFoldDB" id="A0A510V9D0"/>
<keyword evidence="8" id="KW-1003">Cell membrane</keyword>
<dbReference type="PRINTS" id="PR00125">
    <property type="entry name" value="ATPASEDELTA"/>
</dbReference>
<evidence type="ECO:0000256" key="4">
    <source>
        <dbReference type="ARBA" id="ARBA00023065"/>
    </source>
</evidence>
<comment type="function">
    <text evidence="8">This protein is part of the stalk that links CF(0) to CF(1). It either transmits conformational changes from CF(0) to CF(1) or is implicated in proton conduction.</text>
</comment>
<comment type="similarity">
    <text evidence="8">Belongs to the ATPase delta chain family.</text>
</comment>
<dbReference type="Proteomes" id="UP000321118">
    <property type="component" value="Unassembled WGS sequence"/>
</dbReference>
<name>A0A510V9D0_9CELL</name>
<dbReference type="OrthoDB" id="5242917at2"/>
<dbReference type="GO" id="GO:0045259">
    <property type="term" value="C:proton-transporting ATP synthase complex"/>
    <property type="evidence" value="ECO:0007669"/>
    <property type="project" value="UniProtKB-KW"/>
</dbReference>
<dbReference type="EMBL" id="BJUB01000010">
    <property type="protein sequence ID" value="GEK22571.1"/>
    <property type="molecule type" value="Genomic_DNA"/>
</dbReference>
<evidence type="ECO:0000256" key="5">
    <source>
        <dbReference type="ARBA" id="ARBA00023136"/>
    </source>
</evidence>
<evidence type="ECO:0000256" key="8">
    <source>
        <dbReference type="HAMAP-Rule" id="MF_01416"/>
    </source>
</evidence>
<dbReference type="GO" id="GO:0046933">
    <property type="term" value="F:proton-transporting ATP synthase activity, rotational mechanism"/>
    <property type="evidence" value="ECO:0007669"/>
    <property type="project" value="UniProtKB-UniRule"/>
</dbReference>
<dbReference type="GO" id="GO:0005886">
    <property type="term" value="C:plasma membrane"/>
    <property type="evidence" value="ECO:0007669"/>
    <property type="project" value="UniProtKB-SubCell"/>
</dbReference>
<dbReference type="Pfam" id="PF00213">
    <property type="entry name" value="OSCP"/>
    <property type="match status" value="1"/>
</dbReference>
<evidence type="ECO:0000313" key="9">
    <source>
        <dbReference type="EMBL" id="GEK22571.1"/>
    </source>
</evidence>
<keyword evidence="7 8" id="KW-0066">ATP synthesis</keyword>
<evidence type="ECO:0000313" key="10">
    <source>
        <dbReference type="Proteomes" id="UP000321118"/>
    </source>
</evidence>
<sequence length="270" mass="28369">MRGTSLASLDAAQLRFEPVLSAAGAQGITLGEQLFAVVDALDSSGSLRRTLSDPAIDGDAKAGLVSSVLGRLDPRVVDAVSGLVKARWSSADDLIEAVEHLGFDAVLASAQAGGELERVEDELFRITRSLVGQREVRQALFDPRVPGDKRAGLAEDLLRGKVADATLAVARRAAASPRGRRFVATLGLVGDLAAARRQRMVASVTSGSELSQAQMDRLGAILQQAYGQELQLNVTVDPAIIGGLRIQVGADVVDSTVLARLADARRRLAS</sequence>
<keyword evidence="6 8" id="KW-0139">CF(1)</keyword>
<gene>
    <name evidence="8 9" type="primary">atpH</name>
    <name evidence="9" type="ORF">CXY01_30910</name>
</gene>
<evidence type="ECO:0000256" key="6">
    <source>
        <dbReference type="ARBA" id="ARBA00023196"/>
    </source>
</evidence>
<reference evidence="9 10" key="1">
    <citation type="submission" date="2019-07" db="EMBL/GenBank/DDBJ databases">
        <title>Whole genome shotgun sequence of Cellulomonas xylanilytica NBRC 101102.</title>
        <authorList>
            <person name="Hosoyama A."/>
            <person name="Uohara A."/>
            <person name="Ohji S."/>
            <person name="Ichikawa N."/>
        </authorList>
    </citation>
    <scope>NUCLEOTIDE SEQUENCE [LARGE SCALE GENOMIC DNA]</scope>
    <source>
        <strain evidence="9 10">NBRC 101102</strain>
    </source>
</reference>
<protein>
    <recommendedName>
        <fullName evidence="8">ATP synthase subunit delta</fullName>
    </recommendedName>
    <alternativeName>
        <fullName evidence="8">ATP synthase F(1) sector subunit delta</fullName>
    </alternativeName>
    <alternativeName>
        <fullName evidence="8">F-type ATPase subunit delta</fullName>
        <shortName evidence="8">F-ATPase subunit delta</shortName>
    </alternativeName>
</protein>